<reference evidence="5" key="2">
    <citation type="submission" date="2016-10" db="EMBL/GenBank/DDBJ databases">
        <authorList>
            <person name="de Groot N.N."/>
        </authorList>
    </citation>
    <scope>NUCLEOTIDE SEQUENCE [LARGE SCALE GENOMIC DNA]</scope>
    <source>
        <strain evidence="5">CGMCC 1.10697</strain>
    </source>
</reference>
<feature type="binding site" evidence="3">
    <location>
        <position position="30"/>
    </location>
    <ligand>
        <name>substrate</name>
    </ligand>
</feature>
<dbReference type="PANTHER" id="PTHR10291:SF43">
    <property type="entry name" value="DEHYDRODOLICHYL DIPHOSPHATE SYNTHASE COMPLEX SUBUNIT DHDDS"/>
    <property type="match status" value="1"/>
</dbReference>
<keyword evidence="3" id="KW-0479">Metal-binding</keyword>
<dbReference type="RefSeq" id="WP_091199902.1">
    <property type="nucleotide sequence ID" value="NZ_FOKC01000008.1"/>
</dbReference>
<dbReference type="Pfam" id="PF01255">
    <property type="entry name" value="Prenyltransf"/>
    <property type="match status" value="1"/>
</dbReference>
<dbReference type="InterPro" id="IPR036424">
    <property type="entry name" value="UPP_synth-like_sf"/>
</dbReference>
<reference evidence="6" key="1">
    <citation type="submission" date="2016-10" db="EMBL/GenBank/DDBJ databases">
        <authorList>
            <person name="Varghese N."/>
            <person name="Submissions S."/>
        </authorList>
    </citation>
    <scope>NUCLEOTIDE SEQUENCE [LARGE SCALE GENOMIC DNA]</scope>
    <source>
        <strain evidence="6">CGMCC 1.10697</strain>
    </source>
</reference>
<dbReference type="GO" id="GO:0005886">
    <property type="term" value="C:plasma membrane"/>
    <property type="evidence" value="ECO:0007669"/>
    <property type="project" value="TreeGrafter"/>
</dbReference>
<comment type="cofactor">
    <cofactor evidence="3">
        <name>Mg(2+)</name>
        <dbReference type="ChEBI" id="CHEBI:18420"/>
    </cofactor>
    <text evidence="3">Binds 2 magnesium ions per subunit.</text>
</comment>
<reference evidence="4 7" key="3">
    <citation type="submission" date="2017-12" db="EMBL/GenBank/DDBJ databases">
        <title>Pharmacopeia of the Arctic Ocean.</title>
        <authorList>
            <person name="Collins E."/>
            <person name="Ducluzeau A.-L."/>
        </authorList>
    </citation>
    <scope>NUCLEOTIDE SEQUENCE [LARGE SCALE GENOMIC DNA]</scope>
    <source>
        <strain evidence="4 7">DSM 23325</strain>
    </source>
</reference>
<keyword evidence="3" id="KW-0460">Magnesium</keyword>
<organism evidence="5 6">
    <name type="scientific">Nocardioides alpinus</name>
    <dbReference type="NCBI Taxonomy" id="748909"/>
    <lineage>
        <taxon>Bacteria</taxon>
        <taxon>Bacillati</taxon>
        <taxon>Actinomycetota</taxon>
        <taxon>Actinomycetes</taxon>
        <taxon>Propionibacteriales</taxon>
        <taxon>Nocardioidaceae</taxon>
        <taxon>Nocardioides</taxon>
    </lineage>
</organism>
<dbReference type="Proteomes" id="UP000199113">
    <property type="component" value="Unassembled WGS sequence"/>
</dbReference>
<gene>
    <name evidence="4" type="primary">uppS</name>
    <name evidence="4" type="ORF">CXG46_02650</name>
    <name evidence="5" type="ORF">SAMN05192575_1081</name>
</gene>
<feature type="binding site" evidence="3">
    <location>
        <position position="43"/>
    </location>
    <ligand>
        <name>substrate</name>
    </ligand>
</feature>
<comment type="subunit">
    <text evidence="3">Homodimer.</text>
</comment>
<dbReference type="NCBIfam" id="TIGR00055">
    <property type="entry name" value="uppS"/>
    <property type="match status" value="1"/>
</dbReference>
<comment type="function">
    <text evidence="3">Catalyzes the condensation of isopentenyl diphosphate (IPP) with allylic pyrophosphates generating different type of terpenoids.</text>
</comment>
<dbReference type="AlphaFoldDB" id="A0A1I1A804"/>
<dbReference type="OrthoDB" id="3774674at2"/>
<dbReference type="SUPFAM" id="SSF64005">
    <property type="entry name" value="Undecaprenyl diphosphate synthase"/>
    <property type="match status" value="1"/>
</dbReference>
<protein>
    <recommendedName>
        <fullName evidence="3">Isoprenyl transferase</fullName>
        <ecNumber evidence="3">2.5.1.-</ecNumber>
    </recommendedName>
</protein>
<feature type="active site" description="Proton acceptor" evidence="3">
    <location>
        <position position="74"/>
    </location>
</feature>
<dbReference type="Proteomes" id="UP000233565">
    <property type="component" value="Unassembled WGS sequence"/>
</dbReference>
<feature type="binding site" evidence="3">
    <location>
        <begin position="71"/>
        <end position="73"/>
    </location>
    <ligand>
        <name>substrate</name>
    </ligand>
</feature>
<evidence type="ECO:0000256" key="1">
    <source>
        <dbReference type="ARBA" id="ARBA00022679"/>
    </source>
</evidence>
<comment type="similarity">
    <text evidence="2">Belongs to the UPP synthase family. Z-FPP synthase subfamily.</text>
</comment>
<dbReference type="GO" id="GO:0016094">
    <property type="term" value="P:polyprenol biosynthetic process"/>
    <property type="evidence" value="ECO:0007669"/>
    <property type="project" value="TreeGrafter"/>
</dbReference>
<evidence type="ECO:0000313" key="6">
    <source>
        <dbReference type="Proteomes" id="UP000199113"/>
    </source>
</evidence>
<proteinExistence type="inferred from homology"/>
<dbReference type="EC" id="2.5.1.-" evidence="3"/>
<dbReference type="GO" id="GO:0000287">
    <property type="term" value="F:magnesium ion binding"/>
    <property type="evidence" value="ECO:0007669"/>
    <property type="project" value="UniProtKB-UniRule"/>
</dbReference>
<dbReference type="GO" id="GO:0045547">
    <property type="term" value="F:ditrans,polycis-polyprenyl diphosphate synthase [(2E,6E)-farnesyl diphosphate specific] activity"/>
    <property type="evidence" value="ECO:0007669"/>
    <property type="project" value="TreeGrafter"/>
</dbReference>
<feature type="binding site" evidence="3">
    <location>
        <position position="190"/>
    </location>
    <ligand>
        <name>substrate</name>
    </ligand>
</feature>
<name>A0A1I1A804_9ACTN</name>
<comment type="caution">
    <text evidence="3">Lacks conserved residue(s) required for the propagation of feature annotation.</text>
</comment>
<evidence type="ECO:0000256" key="2">
    <source>
        <dbReference type="ARBA" id="ARBA00038453"/>
    </source>
</evidence>
<accession>A0A1I1A804</accession>
<dbReference type="Gene3D" id="3.40.1180.10">
    <property type="entry name" value="Decaprenyl diphosphate synthase-like"/>
    <property type="match status" value="1"/>
</dbReference>
<feature type="binding site" evidence="3">
    <location>
        <begin position="26"/>
        <end position="29"/>
    </location>
    <ligand>
        <name>substrate</name>
    </ligand>
</feature>
<feature type="binding site" evidence="3">
    <location>
        <position position="209"/>
    </location>
    <ligand>
        <name>Mg(2+)</name>
        <dbReference type="ChEBI" id="CHEBI:18420"/>
    </ligand>
</feature>
<evidence type="ECO:0000313" key="4">
    <source>
        <dbReference type="EMBL" id="PKH43390.1"/>
    </source>
</evidence>
<feature type="binding site" evidence="3">
    <location>
        <position position="78"/>
    </location>
    <ligand>
        <name>substrate</name>
    </ligand>
</feature>
<evidence type="ECO:0000256" key="3">
    <source>
        <dbReference type="HAMAP-Rule" id="MF_01139"/>
    </source>
</evidence>
<dbReference type="CDD" id="cd00475">
    <property type="entry name" value="Cis_IPPS"/>
    <property type="match status" value="1"/>
</dbReference>
<dbReference type="PANTHER" id="PTHR10291">
    <property type="entry name" value="DEHYDRODOLICHYL DIPHOSPHATE SYNTHASE FAMILY MEMBER"/>
    <property type="match status" value="1"/>
</dbReference>
<keyword evidence="1 3" id="KW-0808">Transferase</keyword>
<evidence type="ECO:0000313" key="7">
    <source>
        <dbReference type="Proteomes" id="UP000233565"/>
    </source>
</evidence>
<dbReference type="STRING" id="748909.SAMN05192575_1081"/>
<evidence type="ECO:0000313" key="5">
    <source>
        <dbReference type="EMBL" id="SFB34071.1"/>
    </source>
</evidence>
<keyword evidence="7" id="KW-1185">Reference proteome</keyword>
<dbReference type="EMBL" id="FOKC01000008">
    <property type="protein sequence ID" value="SFB34071.1"/>
    <property type="molecule type" value="Genomic_DNA"/>
</dbReference>
<dbReference type="InterPro" id="IPR001441">
    <property type="entry name" value="UPP_synth-like"/>
</dbReference>
<feature type="binding site" evidence="3">
    <location>
        <begin position="196"/>
        <end position="198"/>
    </location>
    <ligand>
        <name>substrate</name>
    </ligand>
</feature>
<feature type="binding site" evidence="3">
    <location>
        <position position="25"/>
    </location>
    <ligand>
        <name>Mg(2+)</name>
        <dbReference type="ChEBI" id="CHEBI:18420"/>
    </ligand>
</feature>
<dbReference type="EMBL" id="PJBV01000011">
    <property type="protein sequence ID" value="PKH43390.1"/>
    <property type="molecule type" value="Genomic_DNA"/>
</dbReference>
<sequence>MSTTQASEPDGAVSLMPRHVGVVMDGNRRWARRARLSSASEGHRRGADHIEDLLRWCDDRRIEHLTVYVLSADNIRKRSSAEIGFLFGLVTDVLPTLITRAGTWSLHVTGDTGLLPERAAESLRRAEEQTADRPSHLTLAIGYDGREDIVAGIRRAVREGALDPLHELEPDAITSRLSGGPVKEIDLVIRTSGEQRLSGFCPWQTAHAEVHVSDRLWPDFGEQDFDAALAQFHAASERARRHG</sequence>
<dbReference type="GO" id="GO:0033850">
    <property type="term" value="F:Z-farnesyl diphosphate synthase activity"/>
    <property type="evidence" value="ECO:0007669"/>
    <property type="project" value="TreeGrafter"/>
</dbReference>
<dbReference type="HAMAP" id="MF_01139">
    <property type="entry name" value="ISPT"/>
    <property type="match status" value="1"/>
</dbReference>
<feature type="active site" evidence="3">
    <location>
        <position position="25"/>
    </location>
</feature>